<dbReference type="InterPro" id="IPR027381">
    <property type="entry name" value="LytR/CpsA/Psr_C"/>
</dbReference>
<protein>
    <recommendedName>
        <fullName evidence="3">LytR/CpsA/Psr regulator C-terminal domain-containing protein</fullName>
    </recommendedName>
</protein>
<evidence type="ECO:0000259" key="3">
    <source>
        <dbReference type="Pfam" id="PF13399"/>
    </source>
</evidence>
<keyword evidence="5" id="KW-1185">Reference proteome</keyword>
<feature type="transmembrane region" description="Helical" evidence="2">
    <location>
        <begin position="35"/>
        <end position="60"/>
    </location>
</feature>
<keyword evidence="2" id="KW-0812">Transmembrane</keyword>
<evidence type="ECO:0000256" key="1">
    <source>
        <dbReference type="SAM" id="MobiDB-lite"/>
    </source>
</evidence>
<feature type="compositionally biased region" description="Acidic residues" evidence="1">
    <location>
        <begin position="86"/>
        <end position="121"/>
    </location>
</feature>
<dbReference type="PANTHER" id="PTHR33392">
    <property type="entry name" value="POLYISOPRENYL-TEICHOIC ACID--PEPTIDOGLYCAN TEICHOIC ACID TRANSFERASE TAGU"/>
    <property type="match status" value="1"/>
</dbReference>
<name>A0ABM8G3N9_9CELL</name>
<feature type="domain" description="LytR/CpsA/Psr regulator C-terminal" evidence="3">
    <location>
        <begin position="123"/>
        <end position="207"/>
    </location>
</feature>
<dbReference type="Pfam" id="PF13399">
    <property type="entry name" value="LytR_C"/>
    <property type="match status" value="1"/>
</dbReference>
<dbReference type="Gene3D" id="3.30.70.2390">
    <property type="match status" value="1"/>
</dbReference>
<feature type="compositionally biased region" description="Low complexity" evidence="1">
    <location>
        <begin position="63"/>
        <end position="72"/>
    </location>
</feature>
<gene>
    <name evidence="4" type="ORF">GCM10025865_19470</name>
</gene>
<dbReference type="EMBL" id="AP027729">
    <property type="protein sequence ID" value="BDZ42648.1"/>
    <property type="molecule type" value="Genomic_DNA"/>
</dbReference>
<evidence type="ECO:0000313" key="4">
    <source>
        <dbReference type="EMBL" id="BDZ42648.1"/>
    </source>
</evidence>
<feature type="region of interest" description="Disordered" evidence="1">
    <location>
        <begin position="63"/>
        <end position="121"/>
    </location>
</feature>
<dbReference type="InterPro" id="IPR050922">
    <property type="entry name" value="LytR/CpsA/Psr_CW_biosynth"/>
</dbReference>
<accession>A0ABM8G3N9</accession>
<sequence length="209" mass="21765">MDSSRYPYQPDEFDAPAAAGAPVGIHRAPRSAWSAVWPFLLVAVVCGALAVAAVAAVASWSDDGSDAAAPAATQAQSPEPSGSAEEPTDEASQEPDEESTEDATDEPTEEPTEEPDADVDLSLEVRVLNDSGISGLAGKVTQVLLDDGFTDVTASNYEGSSLPESAVWYRDESDAATAQKIADDLGIGETRQISDLRANISVILLTDPT</sequence>
<evidence type="ECO:0000313" key="5">
    <source>
        <dbReference type="Proteomes" id="UP001321475"/>
    </source>
</evidence>
<dbReference type="RefSeq" id="WP_286217099.1">
    <property type="nucleotide sequence ID" value="NZ_AP027729.1"/>
</dbReference>
<dbReference type="PANTHER" id="PTHR33392:SF6">
    <property type="entry name" value="POLYISOPRENYL-TEICHOIC ACID--PEPTIDOGLYCAN TEICHOIC ACID TRANSFERASE TAGU"/>
    <property type="match status" value="1"/>
</dbReference>
<reference evidence="5" key="1">
    <citation type="journal article" date="2019" name="Int. J. Syst. Evol. Microbiol.">
        <title>The Global Catalogue of Microorganisms (GCM) 10K type strain sequencing project: providing services to taxonomists for standard genome sequencing and annotation.</title>
        <authorList>
            <consortium name="The Broad Institute Genomics Platform"/>
            <consortium name="The Broad Institute Genome Sequencing Center for Infectious Disease"/>
            <person name="Wu L."/>
            <person name="Ma J."/>
        </authorList>
    </citation>
    <scope>NUCLEOTIDE SEQUENCE [LARGE SCALE GENOMIC DNA]</scope>
    <source>
        <strain evidence="5">NBRC 108565</strain>
    </source>
</reference>
<organism evidence="4 5">
    <name type="scientific">Paraoerskovia sediminicola</name>
    <dbReference type="NCBI Taxonomy" id="1138587"/>
    <lineage>
        <taxon>Bacteria</taxon>
        <taxon>Bacillati</taxon>
        <taxon>Actinomycetota</taxon>
        <taxon>Actinomycetes</taxon>
        <taxon>Micrococcales</taxon>
        <taxon>Cellulomonadaceae</taxon>
        <taxon>Paraoerskovia</taxon>
    </lineage>
</organism>
<keyword evidence="2" id="KW-0472">Membrane</keyword>
<dbReference type="Proteomes" id="UP001321475">
    <property type="component" value="Chromosome"/>
</dbReference>
<keyword evidence="2" id="KW-1133">Transmembrane helix</keyword>
<proteinExistence type="predicted"/>
<evidence type="ECO:0000256" key="2">
    <source>
        <dbReference type="SAM" id="Phobius"/>
    </source>
</evidence>